<protein>
    <submittedName>
        <fullName evidence="3">Peptide ABC transporter substrate-binding protein</fullName>
    </submittedName>
</protein>
<evidence type="ECO:0000313" key="4">
    <source>
        <dbReference type="Proteomes" id="UP000732377"/>
    </source>
</evidence>
<dbReference type="Pfam" id="PF00496">
    <property type="entry name" value="SBP_bac_5"/>
    <property type="match status" value="1"/>
</dbReference>
<dbReference type="GO" id="GO:1904680">
    <property type="term" value="F:peptide transmembrane transporter activity"/>
    <property type="evidence" value="ECO:0007669"/>
    <property type="project" value="TreeGrafter"/>
</dbReference>
<dbReference type="EMBL" id="PIUK01000041">
    <property type="protein sequence ID" value="MBY6275803.1"/>
    <property type="molecule type" value="Genomic_DNA"/>
</dbReference>
<proteinExistence type="predicted"/>
<dbReference type="GO" id="GO:0042597">
    <property type="term" value="C:periplasmic space"/>
    <property type="evidence" value="ECO:0007669"/>
    <property type="project" value="UniProtKB-ARBA"/>
</dbReference>
<dbReference type="Gene3D" id="3.40.190.10">
    <property type="entry name" value="Periplasmic binding protein-like II"/>
    <property type="match status" value="1"/>
</dbReference>
<evidence type="ECO:0000313" key="3">
    <source>
        <dbReference type="EMBL" id="MBY6275803.1"/>
    </source>
</evidence>
<sequence length="569" mass="60101">MLRRRRPPLCLTLAVAGLLLGGCVAAAQPDPAALAARAAPSPVSPASAEVRLHLPVEPVTLDPARTAEAVLLDVVGNLMEGLVAPEGTMESPGGVAERWESADHRQFTFYLRPEARWSDGVPVTAHDFVRAWLHLLDPAEGAVNAHLLYEVAGAEAYNGLDPADPDFAEQAAALREGVQVVAVDDRTLQVTLKAPNPEWPRYTGHPALAPRRADLPFGAVSNGPFVLAGSGAGGLRLERNPYYWNRSAVQLDAVTYHVEPDPYQALRLFQLGHLHLVLLPADLAAQVPGAQAMAQPATMGLVFNAGQPRLAHSGLRTAIALALDVQRLTAEAVGEAGLPALTLVPPSLGGGWPPAEAVSGGAPGEAGAHGLWSQGSLVGELLSGALPGAELQEARRLWGEARAELGLDRVTLTLLHAEEAGALAGAVKRSLEERLDGLTVELHTVPFAQRLERVRFGQFDLVLQGWVADHDDPMALLAPFTTAHPGNAARWVSADYDALVAAAGAAAGSGRAAVLRQAEQLLLSEAPVVPVYHPLRHWAVRPELEGMQVRPLGARFDLRQARLAVAPPG</sequence>
<dbReference type="InterPro" id="IPR039424">
    <property type="entry name" value="SBP_5"/>
</dbReference>
<dbReference type="CDD" id="cd08504">
    <property type="entry name" value="PBP2_OppA"/>
    <property type="match status" value="1"/>
</dbReference>
<dbReference type="Proteomes" id="UP000732377">
    <property type="component" value="Unassembled WGS sequence"/>
</dbReference>
<feature type="signal peptide" evidence="1">
    <location>
        <begin position="1"/>
        <end position="26"/>
    </location>
</feature>
<feature type="chain" id="PRO_5038745326" evidence="1">
    <location>
        <begin position="27"/>
        <end position="569"/>
    </location>
</feature>
<dbReference type="PANTHER" id="PTHR30290:SF83">
    <property type="entry name" value="ABC TRANSPORTER SUBSTRATE-BINDING PROTEIN"/>
    <property type="match status" value="1"/>
</dbReference>
<feature type="domain" description="Solute-binding protein family 5" evidence="2">
    <location>
        <begin position="94"/>
        <end position="483"/>
    </location>
</feature>
<dbReference type="Gene3D" id="3.10.105.10">
    <property type="entry name" value="Dipeptide-binding Protein, Domain 3"/>
    <property type="match status" value="1"/>
</dbReference>
<keyword evidence="1" id="KW-0732">Signal</keyword>
<dbReference type="OMA" id="NDYRKDA"/>
<organism evidence="3 4">
    <name type="scientific">Symbiobacterium thermophilum</name>
    <dbReference type="NCBI Taxonomy" id="2734"/>
    <lineage>
        <taxon>Bacteria</taxon>
        <taxon>Bacillati</taxon>
        <taxon>Bacillota</taxon>
        <taxon>Clostridia</taxon>
        <taxon>Eubacteriales</taxon>
        <taxon>Symbiobacteriaceae</taxon>
        <taxon>Symbiobacterium</taxon>
    </lineage>
</organism>
<dbReference type="PIRSF" id="PIRSF002741">
    <property type="entry name" value="MppA"/>
    <property type="match status" value="1"/>
</dbReference>
<dbReference type="Gene3D" id="3.90.76.10">
    <property type="entry name" value="Dipeptide-binding Protein, Domain 1"/>
    <property type="match status" value="1"/>
</dbReference>
<comment type="caution">
    <text evidence="3">The sequence shown here is derived from an EMBL/GenBank/DDBJ whole genome shotgun (WGS) entry which is preliminary data.</text>
</comment>
<dbReference type="InterPro" id="IPR030678">
    <property type="entry name" value="Peptide/Ni-bd"/>
</dbReference>
<dbReference type="GO" id="GO:0043190">
    <property type="term" value="C:ATP-binding cassette (ABC) transporter complex"/>
    <property type="evidence" value="ECO:0007669"/>
    <property type="project" value="InterPro"/>
</dbReference>
<dbReference type="InterPro" id="IPR000914">
    <property type="entry name" value="SBP_5_dom"/>
</dbReference>
<dbReference type="GO" id="GO:0015833">
    <property type="term" value="P:peptide transport"/>
    <property type="evidence" value="ECO:0007669"/>
    <property type="project" value="TreeGrafter"/>
</dbReference>
<dbReference type="PROSITE" id="PS51257">
    <property type="entry name" value="PROKAR_LIPOPROTEIN"/>
    <property type="match status" value="1"/>
</dbReference>
<dbReference type="PANTHER" id="PTHR30290">
    <property type="entry name" value="PERIPLASMIC BINDING COMPONENT OF ABC TRANSPORTER"/>
    <property type="match status" value="1"/>
</dbReference>
<accession>A0A953I7C0</accession>
<gene>
    <name evidence="3" type="ORF">CWE10_06195</name>
</gene>
<evidence type="ECO:0000259" key="2">
    <source>
        <dbReference type="Pfam" id="PF00496"/>
    </source>
</evidence>
<dbReference type="AlphaFoldDB" id="A0A953I7C0"/>
<dbReference type="SUPFAM" id="SSF53850">
    <property type="entry name" value="Periplasmic binding protein-like II"/>
    <property type="match status" value="1"/>
</dbReference>
<reference evidence="3" key="1">
    <citation type="submission" date="2017-11" db="EMBL/GenBank/DDBJ databases">
        <title>Three new genomes from thermophilic consortium.</title>
        <authorList>
            <person name="Quaggio R."/>
            <person name="Amgarten D."/>
            <person name="Setubal J.C."/>
        </authorList>
    </citation>
    <scope>NUCLEOTIDE SEQUENCE</scope>
    <source>
        <strain evidence="3">ZCTH01-B2</strain>
    </source>
</reference>
<name>A0A953I7C0_SYMTR</name>
<evidence type="ECO:0000256" key="1">
    <source>
        <dbReference type="SAM" id="SignalP"/>
    </source>
</evidence>